<dbReference type="PANTHER" id="PTHR45959">
    <property type="entry name" value="BHLH TRANSCRIPTION FACTOR"/>
    <property type="match status" value="1"/>
</dbReference>
<dbReference type="AlphaFoldDB" id="A0A3G2C5D5"/>
<keyword evidence="6" id="KW-0804">Transcription</keyword>
<dbReference type="Gene3D" id="4.10.280.10">
    <property type="entry name" value="Helix-loop-helix DNA-binding domain"/>
    <property type="match status" value="1"/>
</dbReference>
<feature type="region of interest" description="Disordered" evidence="8">
    <location>
        <begin position="153"/>
        <end position="175"/>
    </location>
</feature>
<feature type="compositionally biased region" description="Polar residues" evidence="8">
    <location>
        <begin position="100"/>
        <end position="117"/>
    </location>
</feature>
<dbReference type="Pfam" id="PF22754">
    <property type="entry name" value="bHLH-TF_ACT-like_plant"/>
    <property type="match status" value="1"/>
</dbReference>
<evidence type="ECO:0000256" key="6">
    <source>
        <dbReference type="ARBA" id="ARBA00023163"/>
    </source>
</evidence>
<evidence type="ECO:0000256" key="8">
    <source>
        <dbReference type="SAM" id="MobiDB-lite"/>
    </source>
</evidence>
<organism evidence="10">
    <name type="scientific">Dracaena cambodiana</name>
    <dbReference type="NCBI Taxonomy" id="580341"/>
    <lineage>
        <taxon>Eukaryota</taxon>
        <taxon>Viridiplantae</taxon>
        <taxon>Streptophyta</taxon>
        <taxon>Embryophyta</taxon>
        <taxon>Tracheophyta</taxon>
        <taxon>Spermatophyta</taxon>
        <taxon>Magnoliopsida</taxon>
        <taxon>Liliopsida</taxon>
        <taxon>Asparagales</taxon>
        <taxon>Asparagaceae</taxon>
        <taxon>Nolinoideae</taxon>
        <taxon>Dracaena</taxon>
    </lineage>
</organism>
<proteinExistence type="evidence at transcript level"/>
<evidence type="ECO:0000259" key="9">
    <source>
        <dbReference type="PROSITE" id="PS50888"/>
    </source>
</evidence>
<dbReference type="GO" id="GO:0003677">
    <property type="term" value="F:DNA binding"/>
    <property type="evidence" value="ECO:0007669"/>
    <property type="project" value="UniProtKB-KW"/>
</dbReference>
<dbReference type="PROSITE" id="PS50888">
    <property type="entry name" value="BHLH"/>
    <property type="match status" value="1"/>
</dbReference>
<dbReference type="GO" id="GO:0006355">
    <property type="term" value="P:regulation of DNA-templated transcription"/>
    <property type="evidence" value="ECO:0007669"/>
    <property type="project" value="UniProtKB-ARBA"/>
</dbReference>
<dbReference type="SMART" id="SM00353">
    <property type="entry name" value="HLH"/>
    <property type="match status" value="1"/>
</dbReference>
<dbReference type="SUPFAM" id="SSF47459">
    <property type="entry name" value="HLH, helix-loop-helix DNA-binding domain"/>
    <property type="match status" value="1"/>
</dbReference>
<dbReference type="InterPro" id="IPR036638">
    <property type="entry name" value="HLH_DNA-bd_sf"/>
</dbReference>
<evidence type="ECO:0000256" key="4">
    <source>
        <dbReference type="ARBA" id="ARBA00023015"/>
    </source>
</evidence>
<gene>
    <name evidence="10" type="primary">bHLH</name>
</gene>
<keyword evidence="7" id="KW-0539">Nucleus</keyword>
<dbReference type="CDD" id="cd11452">
    <property type="entry name" value="bHLH_AtNAI1_like"/>
    <property type="match status" value="1"/>
</dbReference>
<feature type="compositionally biased region" description="Polar residues" evidence="8">
    <location>
        <begin position="44"/>
        <end position="85"/>
    </location>
</feature>
<dbReference type="InterPro" id="IPR054502">
    <property type="entry name" value="bHLH-TF_ACT-like_plant"/>
</dbReference>
<feature type="region of interest" description="Disordered" evidence="8">
    <location>
        <begin position="44"/>
        <end position="132"/>
    </location>
</feature>
<dbReference type="PANTHER" id="PTHR45959:SF2">
    <property type="entry name" value="BHLH TRANSCRIPTION FACTOR"/>
    <property type="match status" value="1"/>
</dbReference>
<dbReference type="Pfam" id="PF00010">
    <property type="entry name" value="HLH"/>
    <property type="match status" value="1"/>
</dbReference>
<dbReference type="InterPro" id="IPR052610">
    <property type="entry name" value="bHLH_transcription_regulator"/>
</dbReference>
<evidence type="ECO:0000256" key="5">
    <source>
        <dbReference type="ARBA" id="ARBA00023125"/>
    </source>
</evidence>
<comment type="similarity">
    <text evidence="2">Belongs to the bHLH protein family.</text>
</comment>
<comment type="subcellular location">
    <subcellularLocation>
        <location evidence="1">Nucleus</location>
    </subcellularLocation>
</comment>
<keyword evidence="5" id="KW-0238">DNA-binding</keyword>
<dbReference type="EMBL" id="MG675628">
    <property type="protein sequence ID" value="AYM47548.1"/>
    <property type="molecule type" value="mRNA"/>
</dbReference>
<evidence type="ECO:0000256" key="3">
    <source>
        <dbReference type="ARBA" id="ARBA00011738"/>
    </source>
</evidence>
<name>A0A3G2C5D5_9ASPA</name>
<evidence type="ECO:0000256" key="1">
    <source>
        <dbReference type="ARBA" id="ARBA00004123"/>
    </source>
</evidence>
<reference evidence="10" key="1">
    <citation type="submission" date="2017-12" db="EMBL/GenBank/DDBJ databases">
        <title>Identification and functional characterization of the DcF'3H promoter from Dracaena cambodiana.</title>
        <authorList>
            <person name="Zhu J."/>
            <person name="Peng S."/>
        </authorList>
    </citation>
    <scope>NUCLEOTIDE SEQUENCE</scope>
</reference>
<dbReference type="InterPro" id="IPR011598">
    <property type="entry name" value="bHLH_dom"/>
</dbReference>
<sequence length="359" mass="39045">MDSAATARWFADPGMIDDPSFQQWEMGSLDQFTGHNIWEGIQQSFSSPSDSYNNNAAGSFNNHPSSGITSNTVSATSKEPSQRTATAAPAASERLKKMPRTSSWSSAAAPNRTSSPRILSFGSPDSPRDDPELYKSLVVSGAVPKEEVAAGCKRSYDGAPKRAATTRPPSNNQDHIIAERKRREKLSQRFIALSAVVPGLKKMDKASVLGDAIKYLKQLQEKVKTLEEQSAQKPAVLVKKSQQIDDDGSCCDENFIRATAIPGDKDQEQDDSNNLPAEIEAKLSEKTVLVKIHCKNVKGLLVKMLAEIESHNLSILNASALQFAISAISVTVLAQVEKGFSLTIEELVKKLITAFRQLV</sequence>
<evidence type="ECO:0000313" key="10">
    <source>
        <dbReference type="EMBL" id="AYM47548.1"/>
    </source>
</evidence>
<feature type="domain" description="BHLH" evidence="9">
    <location>
        <begin position="170"/>
        <end position="219"/>
    </location>
</feature>
<evidence type="ECO:0000256" key="2">
    <source>
        <dbReference type="ARBA" id="ARBA00005510"/>
    </source>
</evidence>
<accession>A0A3G2C5D5</accession>
<dbReference type="FunFam" id="4.10.280.10:FF:000095">
    <property type="entry name" value="Basic helix-loop-helix family protein"/>
    <property type="match status" value="1"/>
</dbReference>
<protein>
    <submittedName>
        <fullName evidence="10">BHLH transcription factor</fullName>
    </submittedName>
</protein>
<comment type="subunit">
    <text evidence="3">Homodimer.</text>
</comment>
<dbReference type="GO" id="GO:0046983">
    <property type="term" value="F:protein dimerization activity"/>
    <property type="evidence" value="ECO:0007669"/>
    <property type="project" value="InterPro"/>
</dbReference>
<evidence type="ECO:0000256" key="7">
    <source>
        <dbReference type="ARBA" id="ARBA00023242"/>
    </source>
</evidence>
<keyword evidence="4" id="KW-0805">Transcription regulation</keyword>